<reference evidence="1 2" key="1">
    <citation type="submission" date="2014-04" db="EMBL/GenBank/DDBJ databases">
        <authorList>
            <person name="Bishop-Lilly K.A."/>
            <person name="Broomall S.M."/>
            <person name="Chain P.S."/>
            <person name="Chertkov O."/>
            <person name="Coyne S.R."/>
            <person name="Daligault H.E."/>
            <person name="Davenport K.W."/>
            <person name="Erkkila T."/>
            <person name="Frey K.G."/>
            <person name="Gibbons H.S."/>
            <person name="Gu W."/>
            <person name="Jaissle J."/>
            <person name="Johnson S.L."/>
            <person name="Koroleva G.I."/>
            <person name="Ladner J.T."/>
            <person name="Lo C.-C."/>
            <person name="Minogue T.D."/>
            <person name="Munk C."/>
            <person name="Palacios G.F."/>
            <person name="Redden C.L."/>
            <person name="Rosenzweig C.N."/>
            <person name="Scholz M.B."/>
            <person name="Teshima H."/>
            <person name="Xu Y."/>
        </authorList>
    </citation>
    <scope>NUCLEOTIDE SEQUENCE [LARGE SCALE GENOMIC DNA]</scope>
    <source>
        <strain evidence="1 2">BHP</strain>
    </source>
</reference>
<sequence length="76" mass="8830">MTQYTQFFKNKFKSDYNTMKKDAENVMNGMSPELLVIRETLRTVNPKLLVPHYTNEEGNMIAKVFADNIKNLASKE</sequence>
<name>A0A090Y9M1_9BACI</name>
<dbReference type="EMBL" id="JMQC01000011">
    <property type="protein sequence ID" value="KFM95154.1"/>
    <property type="molecule type" value="Genomic_DNA"/>
</dbReference>
<dbReference type="Proteomes" id="UP000029389">
    <property type="component" value="Unassembled WGS sequence"/>
</dbReference>
<comment type="caution">
    <text evidence="1">The sequence shown here is derived from an EMBL/GenBank/DDBJ whole genome shotgun (WGS) entry which is preliminary data.</text>
</comment>
<evidence type="ECO:0000313" key="1">
    <source>
        <dbReference type="EMBL" id="KFM95154.1"/>
    </source>
</evidence>
<organism evidence="1 2">
    <name type="scientific">Bacillus clarus</name>
    <dbReference type="NCBI Taxonomy" id="2338372"/>
    <lineage>
        <taxon>Bacteria</taxon>
        <taxon>Bacillati</taxon>
        <taxon>Bacillota</taxon>
        <taxon>Bacilli</taxon>
        <taxon>Bacillales</taxon>
        <taxon>Bacillaceae</taxon>
        <taxon>Bacillus</taxon>
        <taxon>Bacillus cereus group</taxon>
    </lineage>
</organism>
<dbReference type="AlphaFoldDB" id="A0A090Y9M1"/>
<gene>
    <name evidence="1" type="ORF">DJ93_5688</name>
</gene>
<evidence type="ECO:0000313" key="2">
    <source>
        <dbReference type="Proteomes" id="UP000029389"/>
    </source>
</evidence>
<accession>A0A090Y9M1</accession>
<protein>
    <submittedName>
        <fullName evidence="1">Uncharacterized protein</fullName>
    </submittedName>
</protein>
<dbReference type="PATRIC" id="fig|1405.8.peg.5882"/>
<proteinExistence type="predicted"/>